<dbReference type="InterPro" id="IPR043129">
    <property type="entry name" value="ATPase_NBD"/>
</dbReference>
<dbReference type="EMBL" id="JAWHQM010000068">
    <property type="protein sequence ID" value="KAK5636412.1"/>
    <property type="molecule type" value="Genomic_DNA"/>
</dbReference>
<dbReference type="PANTHER" id="PTHR14187">
    <property type="entry name" value="ALPHA KINASE/ELONGATION FACTOR 2 KINASE"/>
    <property type="match status" value="1"/>
</dbReference>
<evidence type="ECO:0000313" key="4">
    <source>
        <dbReference type="Proteomes" id="UP001305414"/>
    </source>
</evidence>
<comment type="caution">
    <text evidence="3">The sequence shown here is derived from an EMBL/GenBank/DDBJ whole genome shotgun (WGS) entry which is preliminary data.</text>
</comment>
<proteinExistence type="predicted"/>
<dbReference type="InterPro" id="IPR013126">
    <property type="entry name" value="Hsp_70_fam"/>
</dbReference>
<dbReference type="GO" id="GO:0140662">
    <property type="term" value="F:ATP-dependent protein folding chaperone"/>
    <property type="evidence" value="ECO:0007669"/>
    <property type="project" value="InterPro"/>
</dbReference>
<reference evidence="3 4" key="1">
    <citation type="submission" date="2023-10" db="EMBL/GenBank/DDBJ databases">
        <title>Draft genome sequence of Xylaria bambusicola isolate GMP-LS, the root and basal stem rot pathogen of sugarcane in Indonesia.</title>
        <authorList>
            <person name="Selvaraj P."/>
            <person name="Muralishankar V."/>
            <person name="Muruganantham S."/>
            <person name="Sp S."/>
            <person name="Haryani S."/>
            <person name="Lau K.J.X."/>
            <person name="Naqvi N.I."/>
        </authorList>
    </citation>
    <scope>NUCLEOTIDE SEQUENCE [LARGE SCALE GENOMIC DNA]</scope>
    <source>
        <strain evidence="3">GMP-LS</strain>
    </source>
</reference>
<evidence type="ECO:0000256" key="1">
    <source>
        <dbReference type="ARBA" id="ARBA00022741"/>
    </source>
</evidence>
<dbReference type="Proteomes" id="UP001305414">
    <property type="component" value="Unassembled WGS sequence"/>
</dbReference>
<gene>
    <name evidence="3" type="ORF">RRF57_012125</name>
</gene>
<name>A0AAN7ZAG0_9PEZI</name>
<keyword evidence="1" id="KW-0547">Nucleotide-binding</keyword>
<dbReference type="Pfam" id="PF00012">
    <property type="entry name" value="HSP70"/>
    <property type="match status" value="1"/>
</dbReference>
<sequence>MDSLKELKLAVDSSVGGVSDDEDRLILALDFGTTFSGVSYAFTNDPEQIYTIDSWPGATDRIVPKTPTEIQYTPGSPDKFKWGYELEGTLEDKVIGLKLLLDPDQKRPYWIPTDPHAEIAKLPKPVVEVAADYIKAIFQQALSEVEKGYLPGFLDGFKKQYVLTVPAVWSDTAKAMTERAARRAGISPINMITEPEAAALFTLRTMKDKGLKDGDAIVICDAGGGTVDLVSYEIVSLAPFEVKGLTVPSGGALGSLMLNRSFEELIRQTVGEDDYVVLKKTEGYRSALREFDVAHKLSFRGPCDSDRYVSFPMANLKDNKAKGLMKNCMTLTGQHADINPCRQAMFRIFDPIIQEIMKLVIEQVRDVRIKQLESKNQNGSDVKVRFSAHTAPIFPTLPQSNIHCPVLQAIFLVGGFGASTYLKECIQTANPNIMVVQPKEA</sequence>
<evidence type="ECO:0000256" key="2">
    <source>
        <dbReference type="ARBA" id="ARBA00022840"/>
    </source>
</evidence>
<protein>
    <submittedName>
        <fullName evidence="3">Uncharacterized protein</fullName>
    </submittedName>
</protein>
<dbReference type="PANTHER" id="PTHR14187:SF5">
    <property type="entry name" value="HEAT SHOCK 70 KDA PROTEIN 12A"/>
    <property type="match status" value="1"/>
</dbReference>
<dbReference type="GO" id="GO:0005524">
    <property type="term" value="F:ATP binding"/>
    <property type="evidence" value="ECO:0007669"/>
    <property type="project" value="UniProtKB-KW"/>
</dbReference>
<dbReference type="CDD" id="cd10170">
    <property type="entry name" value="ASKHA_NBD_HSP70"/>
    <property type="match status" value="1"/>
</dbReference>
<keyword evidence="2" id="KW-0067">ATP-binding</keyword>
<evidence type="ECO:0000313" key="3">
    <source>
        <dbReference type="EMBL" id="KAK5636412.1"/>
    </source>
</evidence>
<organism evidence="3 4">
    <name type="scientific">Xylaria bambusicola</name>
    <dbReference type="NCBI Taxonomy" id="326684"/>
    <lineage>
        <taxon>Eukaryota</taxon>
        <taxon>Fungi</taxon>
        <taxon>Dikarya</taxon>
        <taxon>Ascomycota</taxon>
        <taxon>Pezizomycotina</taxon>
        <taxon>Sordariomycetes</taxon>
        <taxon>Xylariomycetidae</taxon>
        <taxon>Xylariales</taxon>
        <taxon>Xylariaceae</taxon>
        <taxon>Xylaria</taxon>
    </lineage>
</organism>
<dbReference type="SUPFAM" id="SSF53067">
    <property type="entry name" value="Actin-like ATPase domain"/>
    <property type="match status" value="2"/>
</dbReference>
<accession>A0AAN7ZAG0</accession>
<keyword evidence="4" id="KW-1185">Reference proteome</keyword>
<dbReference type="AlphaFoldDB" id="A0AAN7ZAG0"/>
<dbReference type="Gene3D" id="3.30.420.40">
    <property type="match status" value="1"/>
</dbReference>